<dbReference type="InterPro" id="IPR001254">
    <property type="entry name" value="Trypsin_dom"/>
</dbReference>
<dbReference type="InterPro" id="IPR001314">
    <property type="entry name" value="Peptidase_S1A"/>
</dbReference>
<dbReference type="GO" id="GO:0006508">
    <property type="term" value="P:proteolysis"/>
    <property type="evidence" value="ECO:0007669"/>
    <property type="project" value="UniProtKB-KW"/>
</dbReference>
<dbReference type="InterPro" id="IPR033116">
    <property type="entry name" value="TRYPSIN_SER"/>
</dbReference>
<dbReference type="InterPro" id="IPR009003">
    <property type="entry name" value="Peptidase_S1_PA"/>
</dbReference>
<feature type="domain" description="Peptidase S1" evidence="7">
    <location>
        <begin position="53"/>
        <end position="293"/>
    </location>
</feature>
<evidence type="ECO:0000256" key="1">
    <source>
        <dbReference type="ARBA" id="ARBA00022729"/>
    </source>
</evidence>
<keyword evidence="9" id="KW-1185">Reference proteome</keyword>
<dbReference type="Proteomes" id="UP001431783">
    <property type="component" value="Unassembled WGS sequence"/>
</dbReference>
<protein>
    <recommendedName>
        <fullName evidence="7">Peptidase S1 domain-containing protein</fullName>
    </recommendedName>
</protein>
<dbReference type="CDD" id="cd00190">
    <property type="entry name" value="Tryp_SPc"/>
    <property type="match status" value="1"/>
</dbReference>
<evidence type="ECO:0000256" key="4">
    <source>
        <dbReference type="ARBA" id="ARBA00024195"/>
    </source>
</evidence>
<dbReference type="SUPFAM" id="SSF50494">
    <property type="entry name" value="Trypsin-like serine proteases"/>
    <property type="match status" value="1"/>
</dbReference>
<dbReference type="PROSITE" id="PS00135">
    <property type="entry name" value="TRYPSIN_SER"/>
    <property type="match status" value="1"/>
</dbReference>
<evidence type="ECO:0000259" key="7">
    <source>
        <dbReference type="PROSITE" id="PS50240"/>
    </source>
</evidence>
<sequence>MYIITYCVLMFFFCQNYAQEIARKRCDILYGNRIETPPLQTTRNIFNNRFDGLTGGTRSADSEFPFMAALGYGDINQIQWDCGGALISEKYVLTAAHCTYNRALGPITLVRLGTIDLLIPIGQYPAQDVRVKNVYVHPEYKHPEMYNDIAILELEFSVNFSARVFPACLNTDSYINNVPVTALGWGTLEFAGERSNDLMKGTFSLSTPEECKRSYLPQRRLTLGINSDIQICAGGGDIDTCEGDSGGPLLIEVGKKRLIVGITSFGNPCGLTNSPGVYTKVSKFIPWIEKIVW</sequence>
<dbReference type="PROSITE" id="PS00134">
    <property type="entry name" value="TRYPSIN_HIS"/>
    <property type="match status" value="1"/>
</dbReference>
<dbReference type="PANTHER" id="PTHR24258">
    <property type="entry name" value="SERINE PROTEASE-RELATED"/>
    <property type="match status" value="1"/>
</dbReference>
<evidence type="ECO:0000313" key="9">
    <source>
        <dbReference type="Proteomes" id="UP001431783"/>
    </source>
</evidence>
<proteinExistence type="inferred from homology"/>
<evidence type="ECO:0000256" key="2">
    <source>
        <dbReference type="ARBA" id="ARBA00023157"/>
    </source>
</evidence>
<dbReference type="EMBL" id="JARQZJ010000121">
    <property type="protein sequence ID" value="KAK9888002.1"/>
    <property type="molecule type" value="Genomic_DNA"/>
</dbReference>
<dbReference type="Pfam" id="PF00089">
    <property type="entry name" value="Trypsin"/>
    <property type="match status" value="1"/>
</dbReference>
<dbReference type="InterPro" id="IPR018114">
    <property type="entry name" value="TRYPSIN_HIS"/>
</dbReference>
<accession>A0AAW1V6S2</accession>
<dbReference type="AlphaFoldDB" id="A0AAW1V6S2"/>
<evidence type="ECO:0000256" key="6">
    <source>
        <dbReference type="SAM" id="SignalP"/>
    </source>
</evidence>
<keyword evidence="5" id="KW-0720">Serine protease</keyword>
<reference evidence="8 9" key="1">
    <citation type="submission" date="2023-03" db="EMBL/GenBank/DDBJ databases">
        <title>Genome insight into feeding habits of ladybird beetles.</title>
        <authorList>
            <person name="Li H.-S."/>
            <person name="Huang Y.-H."/>
            <person name="Pang H."/>
        </authorList>
    </citation>
    <scope>NUCLEOTIDE SEQUENCE [LARGE SCALE GENOMIC DNA]</scope>
    <source>
        <strain evidence="8">SYSU_2023b</strain>
        <tissue evidence="8">Whole body</tissue>
    </source>
</reference>
<keyword evidence="3" id="KW-0325">Glycoprotein</keyword>
<evidence type="ECO:0000256" key="3">
    <source>
        <dbReference type="ARBA" id="ARBA00023180"/>
    </source>
</evidence>
<comment type="caution">
    <text evidence="8">The sequence shown here is derived from an EMBL/GenBank/DDBJ whole genome shotgun (WGS) entry which is preliminary data.</text>
</comment>
<dbReference type="InterPro" id="IPR043504">
    <property type="entry name" value="Peptidase_S1_PA_chymotrypsin"/>
</dbReference>
<comment type="similarity">
    <text evidence="4">Belongs to the peptidase S1 family. CLIP subfamily.</text>
</comment>
<evidence type="ECO:0000313" key="8">
    <source>
        <dbReference type="EMBL" id="KAK9888002.1"/>
    </source>
</evidence>
<feature type="chain" id="PRO_5043463814" description="Peptidase S1 domain-containing protein" evidence="6">
    <location>
        <begin position="19"/>
        <end position="293"/>
    </location>
</feature>
<organism evidence="8 9">
    <name type="scientific">Henosepilachna vigintioctopunctata</name>
    <dbReference type="NCBI Taxonomy" id="420089"/>
    <lineage>
        <taxon>Eukaryota</taxon>
        <taxon>Metazoa</taxon>
        <taxon>Ecdysozoa</taxon>
        <taxon>Arthropoda</taxon>
        <taxon>Hexapoda</taxon>
        <taxon>Insecta</taxon>
        <taxon>Pterygota</taxon>
        <taxon>Neoptera</taxon>
        <taxon>Endopterygota</taxon>
        <taxon>Coleoptera</taxon>
        <taxon>Polyphaga</taxon>
        <taxon>Cucujiformia</taxon>
        <taxon>Coccinelloidea</taxon>
        <taxon>Coccinellidae</taxon>
        <taxon>Epilachninae</taxon>
        <taxon>Epilachnini</taxon>
        <taxon>Henosepilachna</taxon>
    </lineage>
</organism>
<dbReference type="PROSITE" id="PS50240">
    <property type="entry name" value="TRYPSIN_DOM"/>
    <property type="match status" value="1"/>
</dbReference>
<gene>
    <name evidence="8" type="ORF">WA026_000288</name>
</gene>
<dbReference type="FunFam" id="2.40.10.10:FF:000028">
    <property type="entry name" value="Serine protease easter"/>
    <property type="match status" value="1"/>
</dbReference>
<dbReference type="SMART" id="SM00020">
    <property type="entry name" value="Tryp_SPc"/>
    <property type="match status" value="1"/>
</dbReference>
<keyword evidence="2" id="KW-1015">Disulfide bond</keyword>
<dbReference type="PANTHER" id="PTHR24258:SF136">
    <property type="entry name" value="GH06673P-RELATED"/>
    <property type="match status" value="1"/>
</dbReference>
<dbReference type="GO" id="GO:0004252">
    <property type="term" value="F:serine-type endopeptidase activity"/>
    <property type="evidence" value="ECO:0007669"/>
    <property type="project" value="InterPro"/>
</dbReference>
<evidence type="ECO:0000256" key="5">
    <source>
        <dbReference type="RuleBase" id="RU363034"/>
    </source>
</evidence>
<keyword evidence="1 6" id="KW-0732">Signal</keyword>
<feature type="signal peptide" evidence="6">
    <location>
        <begin position="1"/>
        <end position="18"/>
    </location>
</feature>
<keyword evidence="5" id="KW-0378">Hydrolase</keyword>
<dbReference type="Gene3D" id="2.40.10.10">
    <property type="entry name" value="Trypsin-like serine proteases"/>
    <property type="match status" value="1"/>
</dbReference>
<keyword evidence="5" id="KW-0645">Protease</keyword>
<dbReference type="PRINTS" id="PR00722">
    <property type="entry name" value="CHYMOTRYPSIN"/>
</dbReference>
<name>A0AAW1V6S2_9CUCU</name>